<name>A0A6M3J3Y2_9ZZZZ</name>
<accession>A0A6M3J3Y2</accession>
<organism evidence="1">
    <name type="scientific">viral metagenome</name>
    <dbReference type="NCBI Taxonomy" id="1070528"/>
    <lineage>
        <taxon>unclassified sequences</taxon>
        <taxon>metagenomes</taxon>
        <taxon>organismal metagenomes</taxon>
    </lineage>
</organism>
<dbReference type="EMBL" id="MT141758">
    <property type="protein sequence ID" value="QJA70030.1"/>
    <property type="molecule type" value="Genomic_DNA"/>
</dbReference>
<evidence type="ECO:0000313" key="2">
    <source>
        <dbReference type="EMBL" id="QJA70030.1"/>
    </source>
</evidence>
<protein>
    <submittedName>
        <fullName evidence="1">Uncharacterized protein</fullName>
    </submittedName>
</protein>
<dbReference type="AlphaFoldDB" id="A0A6M3J3Y2"/>
<gene>
    <name evidence="2" type="ORF">MM415A04049_0004</name>
    <name evidence="1" type="ORF">MM415B00505_0038</name>
</gene>
<reference evidence="1" key="1">
    <citation type="submission" date="2020-03" db="EMBL/GenBank/DDBJ databases">
        <title>The deep terrestrial virosphere.</title>
        <authorList>
            <person name="Holmfeldt K."/>
            <person name="Nilsson E."/>
            <person name="Simone D."/>
            <person name="Lopez-Fernandez M."/>
            <person name="Wu X."/>
            <person name="de Brujin I."/>
            <person name="Lundin D."/>
            <person name="Andersson A."/>
            <person name="Bertilsson S."/>
            <person name="Dopson M."/>
        </authorList>
    </citation>
    <scope>NUCLEOTIDE SEQUENCE</scope>
    <source>
        <strain evidence="2">MM415A04049</strain>
        <strain evidence="1">MM415B00505</strain>
    </source>
</reference>
<sequence length="57" mass="6571">MIKLWDIKLYQKKKGKYKAVIINNIGKKVEGIGKNPREAYGNAEVKLIVKPWLKNSD</sequence>
<evidence type="ECO:0000313" key="1">
    <source>
        <dbReference type="EMBL" id="QJA64374.1"/>
    </source>
</evidence>
<dbReference type="EMBL" id="MT141518">
    <property type="protein sequence ID" value="QJA64374.1"/>
    <property type="molecule type" value="Genomic_DNA"/>
</dbReference>
<proteinExistence type="predicted"/>